<dbReference type="SUPFAM" id="SSF50715">
    <property type="entry name" value="Ribosomal protein L25-like"/>
    <property type="match status" value="1"/>
</dbReference>
<dbReference type="InterPro" id="IPR020930">
    <property type="entry name" value="Ribosomal_uL5_bac-type"/>
</dbReference>
<dbReference type="InterPro" id="IPR037121">
    <property type="entry name" value="Ribosomal_bL25_C"/>
</dbReference>
<keyword evidence="2" id="KW-0694">RNA-binding</keyword>
<dbReference type="KEGG" id="cle:Clole_3936"/>
<name>F2JK99_CELLD</name>
<keyword evidence="8" id="KW-1185">Reference proteome</keyword>
<dbReference type="GO" id="GO:0008097">
    <property type="term" value="F:5S rRNA binding"/>
    <property type="evidence" value="ECO:0007669"/>
    <property type="project" value="InterPro"/>
</dbReference>
<dbReference type="Gene3D" id="2.170.120.20">
    <property type="entry name" value="Ribosomal protein L25, beta domain"/>
    <property type="match status" value="1"/>
</dbReference>
<evidence type="ECO:0000256" key="2">
    <source>
        <dbReference type="ARBA" id="ARBA00022884"/>
    </source>
</evidence>
<dbReference type="Gene3D" id="2.40.240.10">
    <property type="entry name" value="Ribosomal Protein L25, Chain P"/>
    <property type="match status" value="1"/>
</dbReference>
<dbReference type="GO" id="GO:0006412">
    <property type="term" value="P:translation"/>
    <property type="evidence" value="ECO:0007669"/>
    <property type="project" value="InterPro"/>
</dbReference>
<feature type="domain" description="Large ribosomal subunit protein bL25 L25" evidence="5">
    <location>
        <begin position="4"/>
        <end position="89"/>
    </location>
</feature>
<evidence type="ECO:0000256" key="4">
    <source>
        <dbReference type="ARBA" id="ARBA00023274"/>
    </source>
</evidence>
<evidence type="ECO:0000256" key="3">
    <source>
        <dbReference type="ARBA" id="ARBA00022980"/>
    </source>
</evidence>
<dbReference type="InterPro" id="IPR001021">
    <property type="entry name" value="Ribosomal_bL25_long"/>
</dbReference>
<evidence type="ECO:0000259" key="5">
    <source>
        <dbReference type="Pfam" id="PF01386"/>
    </source>
</evidence>
<dbReference type="PANTHER" id="PTHR33284">
    <property type="entry name" value="RIBOSOMAL PROTEIN L25/GLN-TRNA SYNTHETASE, ANTI-CODON-BINDING DOMAIN-CONTAINING PROTEIN"/>
    <property type="match status" value="1"/>
</dbReference>
<protein>
    <submittedName>
        <fullName evidence="7">Ribosomal 5S rRNA E-loop binding protein Ctc/L25/TL5</fullName>
    </submittedName>
</protein>
<evidence type="ECO:0000313" key="8">
    <source>
        <dbReference type="Proteomes" id="UP000008467"/>
    </source>
</evidence>
<sequence length="181" mass="20108">MDIITVEKRSVLTKAKQLRRNGIIPSVIYGGSLPESLLVQIDKNAAKKLLRCKREGSKMEIELDSKLIPVQIKDIDSNIVNNEILHISFQALEADKRVNSKAQIILENTDKVVGVLEQLLFEVPYSALPSDMIDTVVVDLEGLAVGKVLTLEDIPVFKNENIDLQVSADSMILKITDRKSS</sequence>
<dbReference type="AlphaFoldDB" id="F2JK99"/>
<organism evidence="7 8">
    <name type="scientific">Cellulosilyticum lentocellum (strain ATCC 49066 / DSM 5427 / NCIMB 11756 / RHM5)</name>
    <name type="common">Clostridium lentocellum</name>
    <dbReference type="NCBI Taxonomy" id="642492"/>
    <lineage>
        <taxon>Bacteria</taxon>
        <taxon>Bacillati</taxon>
        <taxon>Bacillota</taxon>
        <taxon>Clostridia</taxon>
        <taxon>Lachnospirales</taxon>
        <taxon>Cellulosilyticaceae</taxon>
        <taxon>Cellulosilyticum</taxon>
    </lineage>
</organism>
<dbReference type="EMBL" id="CP002582">
    <property type="protein sequence ID" value="ADZ85614.1"/>
    <property type="molecule type" value="Genomic_DNA"/>
</dbReference>
<dbReference type="RefSeq" id="WP_013658887.1">
    <property type="nucleotide sequence ID" value="NC_015275.1"/>
</dbReference>
<proteinExistence type="predicted"/>
<dbReference type="eggNOG" id="COG1825">
    <property type="taxonomic scope" value="Bacteria"/>
</dbReference>
<dbReference type="Proteomes" id="UP000008467">
    <property type="component" value="Chromosome"/>
</dbReference>
<keyword evidence="3" id="KW-0689">Ribosomal protein</keyword>
<dbReference type="InterPro" id="IPR011035">
    <property type="entry name" value="Ribosomal_bL25/Gln-tRNA_synth"/>
</dbReference>
<dbReference type="Pfam" id="PF14693">
    <property type="entry name" value="Ribosomal_TL5_C"/>
    <property type="match status" value="1"/>
</dbReference>
<evidence type="ECO:0000256" key="1">
    <source>
        <dbReference type="ARBA" id="ARBA00022730"/>
    </source>
</evidence>
<dbReference type="GO" id="GO:0003735">
    <property type="term" value="F:structural constituent of ribosome"/>
    <property type="evidence" value="ECO:0007669"/>
    <property type="project" value="InterPro"/>
</dbReference>
<reference evidence="7 8" key="1">
    <citation type="journal article" date="2011" name="J. Bacteriol.">
        <title>Complete genome sequence of the cellulose-degrading bacterium Cellulosilyticum lentocellum.</title>
        <authorList>
            <consortium name="US DOE Joint Genome Institute"/>
            <person name="Miller D.A."/>
            <person name="Suen G."/>
            <person name="Bruce D."/>
            <person name="Copeland A."/>
            <person name="Cheng J.F."/>
            <person name="Detter C."/>
            <person name="Goodwin L.A."/>
            <person name="Han C.S."/>
            <person name="Hauser L.J."/>
            <person name="Land M.L."/>
            <person name="Lapidus A."/>
            <person name="Lucas S."/>
            <person name="Meincke L."/>
            <person name="Pitluck S."/>
            <person name="Tapia R."/>
            <person name="Teshima H."/>
            <person name="Woyke T."/>
            <person name="Fox B.G."/>
            <person name="Angert E.R."/>
            <person name="Currie C.R."/>
        </authorList>
    </citation>
    <scope>NUCLEOTIDE SEQUENCE [LARGE SCALE GENOMIC DNA]</scope>
    <source>
        <strain evidence="8">ATCC 49066 / DSM 5427 / NCIMB 11756 / RHM5</strain>
    </source>
</reference>
<dbReference type="Pfam" id="PF01386">
    <property type="entry name" value="Ribosomal_L25p"/>
    <property type="match status" value="1"/>
</dbReference>
<dbReference type="InterPro" id="IPR020056">
    <property type="entry name" value="Rbsml_bL25/Gln-tRNA_synth_N"/>
</dbReference>
<dbReference type="PANTHER" id="PTHR33284:SF1">
    <property type="entry name" value="RIBOSOMAL PROTEIN L25_GLN-TRNA SYNTHETASE, ANTI-CODON-BINDING DOMAIN-CONTAINING PROTEIN"/>
    <property type="match status" value="1"/>
</dbReference>
<dbReference type="NCBIfam" id="TIGR00731">
    <property type="entry name" value="bL25_bact_ctc"/>
    <property type="match status" value="1"/>
</dbReference>
<gene>
    <name evidence="7" type="ordered locus">Clole_3936</name>
</gene>
<evidence type="ECO:0000259" key="6">
    <source>
        <dbReference type="Pfam" id="PF14693"/>
    </source>
</evidence>
<dbReference type="GO" id="GO:0022625">
    <property type="term" value="C:cytosolic large ribosomal subunit"/>
    <property type="evidence" value="ECO:0007669"/>
    <property type="project" value="TreeGrafter"/>
</dbReference>
<feature type="domain" description="Large ribosomal subunit protein bL25 beta" evidence="6">
    <location>
        <begin position="103"/>
        <end position="177"/>
    </location>
</feature>
<dbReference type="HOGENOM" id="CLU_075939_2_2_9"/>
<accession>F2JK99</accession>
<dbReference type="InterPro" id="IPR029751">
    <property type="entry name" value="Ribosomal_L25_dom"/>
</dbReference>
<dbReference type="CDD" id="cd00495">
    <property type="entry name" value="Ribosomal_L25_TL5_CTC"/>
    <property type="match status" value="1"/>
</dbReference>
<evidence type="ECO:0000313" key="7">
    <source>
        <dbReference type="EMBL" id="ADZ85614.1"/>
    </source>
</evidence>
<keyword evidence="1" id="KW-0699">rRNA-binding</keyword>
<dbReference type="InterPro" id="IPR020057">
    <property type="entry name" value="Ribosomal_bL25_b-dom"/>
</dbReference>
<keyword evidence="4" id="KW-0687">Ribonucleoprotein</keyword>
<dbReference type="STRING" id="642492.Clole_3936"/>